<feature type="compositionally biased region" description="Basic and acidic residues" evidence="14">
    <location>
        <begin position="498"/>
        <end position="513"/>
    </location>
</feature>
<comment type="caution">
    <text evidence="18">The sequence shown here is derived from an EMBL/GenBank/DDBJ whole genome shotgun (WGS) entry which is preliminary data.</text>
</comment>
<dbReference type="CDD" id="cd05787">
    <property type="entry name" value="LbH_eIF2B_epsilon"/>
    <property type="match status" value="1"/>
</dbReference>
<dbReference type="InterPro" id="IPR051956">
    <property type="entry name" value="eIF2B_epsilon"/>
</dbReference>
<dbReference type="FunFam" id="1.20.120.1750:FF:000007">
    <property type="entry name" value="RBR-type E3 ubiquitin transferase"/>
    <property type="match status" value="1"/>
</dbReference>
<organism evidence="18 19">
    <name type="scientific">Cryomyces minteri</name>
    <dbReference type="NCBI Taxonomy" id="331657"/>
    <lineage>
        <taxon>Eukaryota</taxon>
        <taxon>Fungi</taxon>
        <taxon>Dikarya</taxon>
        <taxon>Ascomycota</taxon>
        <taxon>Pezizomycotina</taxon>
        <taxon>Dothideomycetes</taxon>
        <taxon>Dothideomycetes incertae sedis</taxon>
        <taxon>Cryomyces</taxon>
    </lineage>
</organism>
<feature type="non-terminal residue" evidence="18">
    <location>
        <position position="1"/>
    </location>
</feature>
<dbReference type="Gene3D" id="1.25.40.180">
    <property type="match status" value="1"/>
</dbReference>
<dbReference type="SMART" id="SM00647">
    <property type="entry name" value="IBR"/>
    <property type="match status" value="1"/>
</dbReference>
<keyword evidence="4" id="KW-0648">Protein biosynthesis</keyword>
<dbReference type="CDD" id="cd11558">
    <property type="entry name" value="W2_eIF2B_epsilon"/>
    <property type="match status" value="1"/>
</dbReference>
<evidence type="ECO:0000256" key="3">
    <source>
        <dbReference type="ARBA" id="ARBA00022490"/>
    </source>
</evidence>
<evidence type="ECO:0000256" key="4">
    <source>
        <dbReference type="ARBA" id="ARBA00022540"/>
    </source>
</evidence>
<dbReference type="PANTHER" id="PTHR45887">
    <property type="entry name" value="TRANSLATION INITIATION FACTOR EIF-2B SUBUNIT EPSILON"/>
    <property type="match status" value="1"/>
</dbReference>
<evidence type="ECO:0000256" key="5">
    <source>
        <dbReference type="ARBA" id="ARBA00022679"/>
    </source>
</evidence>
<name>A0A4V6WKT8_9PEZI</name>
<keyword evidence="10" id="KW-0833">Ubl conjugation pathway</keyword>
<evidence type="ECO:0000256" key="15">
    <source>
        <dbReference type="SAM" id="Phobius"/>
    </source>
</evidence>
<keyword evidence="19" id="KW-1185">Reference proteome</keyword>
<dbReference type="SUPFAM" id="SSF51161">
    <property type="entry name" value="Trimeric LpxA-like enzymes"/>
    <property type="match status" value="1"/>
</dbReference>
<evidence type="ECO:0000256" key="1">
    <source>
        <dbReference type="ARBA" id="ARBA00004370"/>
    </source>
</evidence>
<evidence type="ECO:0000256" key="8">
    <source>
        <dbReference type="ARBA" id="ARBA00022737"/>
    </source>
</evidence>
<dbReference type="GO" id="GO:0008270">
    <property type="term" value="F:zinc ion binding"/>
    <property type="evidence" value="ECO:0007669"/>
    <property type="project" value="UniProtKB-KW"/>
</dbReference>
<comment type="subcellular location">
    <subcellularLocation>
        <location evidence="1">Membrane</location>
    </subcellularLocation>
</comment>
<dbReference type="Pfam" id="PF22191">
    <property type="entry name" value="IBR_1"/>
    <property type="match status" value="1"/>
</dbReference>
<dbReference type="InterPro" id="IPR056764">
    <property type="entry name" value="LbH_EIF2B3/5"/>
</dbReference>
<evidence type="ECO:0000256" key="2">
    <source>
        <dbReference type="ARBA" id="ARBA00009530"/>
    </source>
</evidence>
<dbReference type="Pfam" id="PF01485">
    <property type="entry name" value="IBR"/>
    <property type="match status" value="1"/>
</dbReference>
<evidence type="ECO:0000256" key="7">
    <source>
        <dbReference type="ARBA" id="ARBA00022723"/>
    </source>
</evidence>
<accession>A0A4V6WKT8</accession>
<evidence type="ECO:0000313" key="19">
    <source>
        <dbReference type="Proteomes" id="UP000308768"/>
    </source>
</evidence>
<evidence type="ECO:0000313" key="18">
    <source>
        <dbReference type="EMBL" id="TKA63869.1"/>
    </source>
</evidence>
<dbReference type="GO" id="GO:0005851">
    <property type="term" value="C:eukaryotic translation initiation factor 2B complex"/>
    <property type="evidence" value="ECO:0007669"/>
    <property type="project" value="TreeGrafter"/>
</dbReference>
<keyword evidence="3" id="KW-0963">Cytoplasm</keyword>
<dbReference type="InterPro" id="IPR045840">
    <property type="entry name" value="Ariadne"/>
</dbReference>
<evidence type="ECO:0000256" key="9">
    <source>
        <dbReference type="ARBA" id="ARBA00022771"/>
    </source>
</evidence>
<evidence type="ECO:0008006" key="20">
    <source>
        <dbReference type="Google" id="ProtNLM"/>
    </source>
</evidence>
<dbReference type="EMBL" id="NAJN01001340">
    <property type="protein sequence ID" value="TKA63869.1"/>
    <property type="molecule type" value="Genomic_DNA"/>
</dbReference>
<dbReference type="Gene3D" id="2.160.10.10">
    <property type="entry name" value="Hexapeptide repeat proteins"/>
    <property type="match status" value="1"/>
</dbReference>
<feature type="domain" description="W2" evidence="16">
    <location>
        <begin position="321"/>
        <end position="539"/>
    </location>
</feature>
<dbReference type="GO" id="GO:0016740">
    <property type="term" value="F:transferase activity"/>
    <property type="evidence" value="ECO:0007669"/>
    <property type="project" value="UniProtKB-KW"/>
</dbReference>
<feature type="transmembrane region" description="Helical" evidence="15">
    <location>
        <begin position="1045"/>
        <end position="1066"/>
    </location>
</feature>
<dbReference type="InterPro" id="IPR048962">
    <property type="entry name" value="ARIH1-like_UBL"/>
</dbReference>
<dbReference type="PROSITE" id="PS51363">
    <property type="entry name" value="W2"/>
    <property type="match status" value="1"/>
</dbReference>
<keyword evidence="11" id="KW-0862">Zinc</keyword>
<feature type="region of interest" description="Disordered" evidence="14">
    <location>
        <begin position="483"/>
        <end position="584"/>
    </location>
</feature>
<proteinExistence type="inferred from homology"/>
<comment type="similarity">
    <text evidence="2">Belongs to the UPF0057 (PMP3) family.</text>
</comment>
<dbReference type="Pfam" id="PF19422">
    <property type="entry name" value="Ariadne"/>
    <property type="match status" value="1"/>
</dbReference>
<evidence type="ECO:0000259" key="17">
    <source>
        <dbReference type="PROSITE" id="PS51873"/>
    </source>
</evidence>
<protein>
    <recommendedName>
        <fullName evidence="20">Mannose-1-phosphate guanylyltransferase</fullName>
    </recommendedName>
</protein>
<evidence type="ECO:0000256" key="14">
    <source>
        <dbReference type="SAM" id="MobiDB-lite"/>
    </source>
</evidence>
<dbReference type="Pfam" id="PF21235">
    <property type="entry name" value="UBA_ARI1"/>
    <property type="match status" value="1"/>
</dbReference>
<keyword evidence="12 15" id="KW-1133">Transmembrane helix</keyword>
<dbReference type="SUPFAM" id="SSF57850">
    <property type="entry name" value="RING/U-box"/>
    <property type="match status" value="1"/>
</dbReference>
<dbReference type="STRING" id="331657.A0A4V6WKT8"/>
<feature type="compositionally biased region" description="Acidic residues" evidence="14">
    <location>
        <begin position="549"/>
        <end position="575"/>
    </location>
</feature>
<reference evidence="18 19" key="1">
    <citation type="submission" date="2017-03" db="EMBL/GenBank/DDBJ databases">
        <title>Genomes of endolithic fungi from Antarctica.</title>
        <authorList>
            <person name="Coleine C."/>
            <person name="Masonjones S."/>
            <person name="Stajich J.E."/>
        </authorList>
    </citation>
    <scope>NUCLEOTIDE SEQUENCE [LARGE SCALE GENOMIC DNA]</scope>
    <source>
        <strain evidence="18 19">CCFEE 5187</strain>
    </source>
</reference>
<dbReference type="GO" id="GO:0003743">
    <property type="term" value="F:translation initiation factor activity"/>
    <property type="evidence" value="ECO:0007669"/>
    <property type="project" value="TreeGrafter"/>
</dbReference>
<dbReference type="InterPro" id="IPR000612">
    <property type="entry name" value="PMP3"/>
</dbReference>
<dbReference type="GO" id="GO:0016020">
    <property type="term" value="C:membrane"/>
    <property type="evidence" value="ECO:0007669"/>
    <property type="project" value="UniProtKB-SubCell"/>
</dbReference>
<evidence type="ECO:0000259" key="16">
    <source>
        <dbReference type="PROSITE" id="PS51363"/>
    </source>
</evidence>
<evidence type="ECO:0000256" key="10">
    <source>
        <dbReference type="ARBA" id="ARBA00022786"/>
    </source>
</evidence>
<keyword evidence="4" id="KW-0396">Initiation factor</keyword>
<dbReference type="Pfam" id="PF01679">
    <property type="entry name" value="Pmp3"/>
    <property type="match status" value="1"/>
</dbReference>
<keyword evidence="13 15" id="KW-0472">Membrane</keyword>
<dbReference type="OrthoDB" id="424572at2759"/>
<dbReference type="CDD" id="cd20356">
    <property type="entry name" value="Rcat_RBR_HHARI-like"/>
    <property type="match status" value="1"/>
</dbReference>
<evidence type="ECO:0000256" key="6">
    <source>
        <dbReference type="ARBA" id="ARBA00022692"/>
    </source>
</evidence>
<evidence type="ECO:0000256" key="13">
    <source>
        <dbReference type="ARBA" id="ARBA00023136"/>
    </source>
</evidence>
<dbReference type="Proteomes" id="UP000308768">
    <property type="component" value="Unassembled WGS sequence"/>
</dbReference>
<dbReference type="Pfam" id="PF02020">
    <property type="entry name" value="W2"/>
    <property type="match status" value="1"/>
</dbReference>
<dbReference type="Gene3D" id="1.20.120.1750">
    <property type="match status" value="1"/>
</dbReference>
<dbReference type="InterPro" id="IPR044066">
    <property type="entry name" value="TRIAD_supradom"/>
</dbReference>
<feature type="transmembrane region" description="Helical" evidence="15">
    <location>
        <begin position="1073"/>
        <end position="1096"/>
    </location>
</feature>
<keyword evidence="8" id="KW-0677">Repeat</keyword>
<dbReference type="PROSITE" id="PS51873">
    <property type="entry name" value="TRIAD"/>
    <property type="match status" value="1"/>
</dbReference>
<keyword evidence="7" id="KW-0479">Metal-binding</keyword>
<dbReference type="InterPro" id="IPR003307">
    <property type="entry name" value="W2_domain"/>
</dbReference>
<keyword evidence="6 15" id="KW-0812">Transmembrane</keyword>
<dbReference type="InterPro" id="IPR016024">
    <property type="entry name" value="ARM-type_fold"/>
</dbReference>
<dbReference type="PANTHER" id="PTHR45887:SF1">
    <property type="entry name" value="TRANSLATION INITIATION FACTOR EIF-2B SUBUNIT EPSILON"/>
    <property type="match status" value="1"/>
</dbReference>
<dbReference type="AlphaFoldDB" id="A0A4V6WKT8"/>
<gene>
    <name evidence="18" type="ORF">B0A49_09295</name>
</gene>
<sequence length="1141" mass="127975">DRCLHYEQMRPKQRDRFVNIDPAILSGHGEIDVRQDLIDCGIDICTPDVLALWSDNFDYEAPRKGFLHSVLKDYELNGKTIHTHIVNDHYAARVRNLHSYDSVSKDIISRWAYPLCPDSNLLRDQTYRLQKGNIYKEEGKDSAVGDASTITNSIIGRNCSIGRNVRIDGAYIWDHAVISDGAVITDAVVANEAMVGKRCIVQPGALISYGVRVADGMTVKGSSRITRMKQKRNYDSEELVRGLSDAKVVGEGGDGFEFEDSDEENEDEIEGLATGTLYNMANMSLSSDSISTLNSEVPSEDQIMHHDRSAAGSFVSVASDDSHASQHVSEFHHEAALGIFESLQKGDKATDISTELTALRMGQNASEHQVRRAVIAAVMKHTATLVESGTTAQKAAKDVITKLASILEKTMFDQDTTAKADQVDFLLLMQTDLVHRKESASIMLAIATELYRLDIIEIEGFEQWWDDDKTRLGFIRLKTPPVTRKRKATELTEQASGKQEEQPSKRTEKHVKADVVQAEAALPATPQTLGSPSMDSDDDLNSVASTDDGFGEDPDSDVSLDGDDSDLDIDLEDQDVGFGSHDKDIKPGRKAYEVDFAVYGPLDIQRHQDRQIDEVAAILGQPPEVAAILLRHAKWNKERLIESYMDRQDEVLKRAGLGPTVSETPQIVTIEGFMHYLAQKIKDEGEAARIKCPGDKCSRVVDSKSLDLLVTVDLKDRYQELLTRTYVDDKDNLKWCPAPNCEYAVHCDVKQRDLSRIVPTPAPCALVKKWLKKCEDDSETANWISANTKECPKCHSTIEKNGGCNHMTCRKCRNEFCWMCMGLWSEHGTSWYNCNRFEEKSGADARDAQAKSRQSLERYLHYYNRYANHEQSAKLDKDIYLKTEKKMTQLQSSSGMSWIEVQFLEAASQALQQCRQTLKWTYAFAYYLARNNLTEIFEENQKDLEMAVENLSEMFEKPTDQLAGLKVEMMDKTSYCTKRRVILLDDTAENLKAGGSHYASFSPQKSTDNVLTNVYTTGHWKFNVDLQQPCIVSINRTSSPRTQSMFTSFLLVLCCILLPPLAVYLVHGPGDAFCLNFFLTLLLWVPGILHAFTVIFSKEGVRVNHRVKRFKIRVPGRRKKVAVVEVPVATGVVCCSSSLTA</sequence>
<dbReference type="InterPro" id="IPR011004">
    <property type="entry name" value="Trimer_LpxA-like_sf"/>
</dbReference>
<dbReference type="GO" id="GO:0005085">
    <property type="term" value="F:guanyl-nucleotide exchange factor activity"/>
    <property type="evidence" value="ECO:0007669"/>
    <property type="project" value="InterPro"/>
</dbReference>
<dbReference type="InterPro" id="IPR002867">
    <property type="entry name" value="IBR_dom"/>
</dbReference>
<feature type="compositionally biased region" description="Polar residues" evidence="14">
    <location>
        <begin position="525"/>
        <end position="534"/>
    </location>
</feature>
<dbReference type="PROSITE" id="PS01309">
    <property type="entry name" value="UPF0057"/>
    <property type="match status" value="1"/>
</dbReference>
<evidence type="ECO:0000256" key="11">
    <source>
        <dbReference type="ARBA" id="ARBA00022833"/>
    </source>
</evidence>
<keyword evidence="9" id="KW-0863">Zinc-finger</keyword>
<dbReference type="Pfam" id="PF25084">
    <property type="entry name" value="LbH_EIF2B"/>
    <property type="match status" value="1"/>
</dbReference>
<evidence type="ECO:0000256" key="12">
    <source>
        <dbReference type="ARBA" id="ARBA00022989"/>
    </source>
</evidence>
<feature type="domain" description="RING-type" evidence="17">
    <location>
        <begin position="639"/>
        <end position="838"/>
    </location>
</feature>
<dbReference type="InterPro" id="IPR044123">
    <property type="entry name" value="W2_eIF2B_epsilon"/>
</dbReference>
<dbReference type="GO" id="GO:0031369">
    <property type="term" value="F:translation initiation factor binding"/>
    <property type="evidence" value="ECO:0007669"/>
    <property type="project" value="InterPro"/>
</dbReference>
<keyword evidence="5" id="KW-0808">Transferase</keyword>
<dbReference type="SUPFAM" id="SSF48371">
    <property type="entry name" value="ARM repeat"/>
    <property type="match status" value="1"/>
</dbReference>